<dbReference type="EMBL" id="CP054142">
    <property type="protein sequence ID" value="QTQ13978.1"/>
    <property type="molecule type" value="Genomic_DNA"/>
</dbReference>
<accession>A0A975IEJ9</accession>
<dbReference type="NCBIfam" id="TIGR00044">
    <property type="entry name" value="YggS family pyridoxal phosphate-dependent enzyme"/>
    <property type="match status" value="1"/>
</dbReference>
<proteinExistence type="inferred from homology"/>
<organism evidence="6 7">
    <name type="scientific">Treponema parvum</name>
    <dbReference type="NCBI Taxonomy" id="138851"/>
    <lineage>
        <taxon>Bacteria</taxon>
        <taxon>Pseudomonadati</taxon>
        <taxon>Spirochaetota</taxon>
        <taxon>Spirochaetia</taxon>
        <taxon>Spirochaetales</taxon>
        <taxon>Treponemataceae</taxon>
        <taxon>Treponema</taxon>
    </lineage>
</organism>
<dbReference type="Pfam" id="PF01168">
    <property type="entry name" value="Ala_racemase_N"/>
    <property type="match status" value="1"/>
</dbReference>
<keyword evidence="1 2" id="KW-0663">Pyridoxal phosphate</keyword>
<reference evidence="6 7" key="1">
    <citation type="journal article" date="2021" name="Microbiol. Resour. Announc.">
        <title>Complete Genome Sequences of Three Human Oral Treponema parvum Isolates.</title>
        <authorList>
            <person name="Zeng H."/>
            <person name="Watt R.M."/>
        </authorList>
    </citation>
    <scope>NUCLEOTIDE SEQUENCE [LARGE SCALE GENOMIC DNA]</scope>
    <source>
        <strain evidence="6 7">ATCC 700770</strain>
    </source>
</reference>
<dbReference type="HAMAP" id="MF_02087">
    <property type="entry name" value="PLP_homeostasis"/>
    <property type="match status" value="1"/>
</dbReference>
<dbReference type="SUPFAM" id="SSF51419">
    <property type="entry name" value="PLP-binding barrel"/>
    <property type="match status" value="1"/>
</dbReference>
<dbReference type="FunFam" id="3.20.20.10:FF:000018">
    <property type="entry name" value="Pyridoxal phosphate homeostasis protein"/>
    <property type="match status" value="1"/>
</dbReference>
<comment type="cofactor">
    <cofactor evidence="3">
        <name>pyridoxal 5'-phosphate</name>
        <dbReference type="ChEBI" id="CHEBI:597326"/>
    </cofactor>
</comment>
<feature type="domain" description="Alanine racemase N-terminal" evidence="5">
    <location>
        <begin position="13"/>
        <end position="235"/>
    </location>
</feature>
<dbReference type="GO" id="GO:0030170">
    <property type="term" value="F:pyridoxal phosphate binding"/>
    <property type="evidence" value="ECO:0007669"/>
    <property type="project" value="UniProtKB-UniRule"/>
</dbReference>
<dbReference type="InterPro" id="IPR001608">
    <property type="entry name" value="Ala_racemase_N"/>
</dbReference>
<dbReference type="KEGG" id="tpav:HRQ91_05640"/>
<evidence type="ECO:0000259" key="5">
    <source>
        <dbReference type="Pfam" id="PF01168"/>
    </source>
</evidence>
<dbReference type="AlphaFoldDB" id="A0A975IEJ9"/>
<evidence type="ECO:0000313" key="6">
    <source>
        <dbReference type="EMBL" id="QTQ13978.1"/>
    </source>
</evidence>
<evidence type="ECO:0000256" key="1">
    <source>
        <dbReference type="ARBA" id="ARBA00022898"/>
    </source>
</evidence>
<feature type="modified residue" description="N6-(pyridoxal phosphate)lysine" evidence="2 3">
    <location>
        <position position="39"/>
    </location>
</feature>
<keyword evidence="7" id="KW-1185">Reference proteome</keyword>
<evidence type="ECO:0000256" key="2">
    <source>
        <dbReference type="HAMAP-Rule" id="MF_02087"/>
    </source>
</evidence>
<protein>
    <recommendedName>
        <fullName evidence="2">Pyridoxal phosphate homeostasis protein</fullName>
        <shortName evidence="2">PLP homeostasis protein</shortName>
    </recommendedName>
</protein>
<dbReference type="PANTHER" id="PTHR10146">
    <property type="entry name" value="PROLINE SYNTHETASE CO-TRANSCRIBED BACTERIAL HOMOLOG PROTEIN"/>
    <property type="match status" value="1"/>
</dbReference>
<comment type="similarity">
    <text evidence="2 4">Belongs to the pyridoxal phosphate-binding protein YggS/PROSC family.</text>
</comment>
<dbReference type="InterPro" id="IPR011078">
    <property type="entry name" value="PyrdxlP_homeostasis"/>
</dbReference>
<dbReference type="InterPro" id="IPR029066">
    <property type="entry name" value="PLP-binding_barrel"/>
</dbReference>
<sequence>MDLENRITENLKFLREKISDAERRSGRPSGCVKLQAVSKFHPLDAVLAAVNSGQFLFGENRVQEAVQKFEKLVHTEKKIELHIIGALQRNKVKNSIAIASCIESVDRIELIAEIEKQCSKVEKKIDVLFEVHTGEESKSGFRTTDELEKVLLYCAEGNAPHVCPKGFMTMAPFTKDESLIRKSFCDLRNAAEKMQRHYPDFPLKELSMGMSNDFQIAIEEGSTLVRLGTAIFGEREY</sequence>
<dbReference type="PIRSF" id="PIRSF004848">
    <property type="entry name" value="YBL036c_PLPDEIII"/>
    <property type="match status" value="1"/>
</dbReference>
<evidence type="ECO:0000256" key="3">
    <source>
        <dbReference type="PIRSR" id="PIRSR004848-1"/>
    </source>
</evidence>
<dbReference type="PANTHER" id="PTHR10146:SF14">
    <property type="entry name" value="PYRIDOXAL PHOSPHATE HOMEOSTASIS PROTEIN"/>
    <property type="match status" value="1"/>
</dbReference>
<dbReference type="CDD" id="cd00635">
    <property type="entry name" value="PLPDE_III_YBL036c_like"/>
    <property type="match status" value="1"/>
</dbReference>
<name>A0A975IEJ9_9SPIR</name>
<evidence type="ECO:0000313" key="7">
    <source>
        <dbReference type="Proteomes" id="UP000671908"/>
    </source>
</evidence>
<gene>
    <name evidence="6" type="ORF">HRQ91_05640</name>
</gene>
<evidence type="ECO:0000256" key="4">
    <source>
        <dbReference type="RuleBase" id="RU004514"/>
    </source>
</evidence>
<dbReference type="Proteomes" id="UP000671908">
    <property type="component" value="Chromosome"/>
</dbReference>
<dbReference type="Gene3D" id="3.20.20.10">
    <property type="entry name" value="Alanine racemase"/>
    <property type="match status" value="1"/>
</dbReference>
<comment type="function">
    <text evidence="2">Pyridoxal 5'-phosphate (PLP)-binding protein, which is involved in PLP homeostasis.</text>
</comment>
<dbReference type="RefSeq" id="WP_210120645.1">
    <property type="nucleotide sequence ID" value="NZ_CP054142.1"/>
</dbReference>